<keyword evidence="1" id="KW-0812">Transmembrane</keyword>
<evidence type="ECO:0000313" key="2">
    <source>
        <dbReference type="EMBL" id="KOF96382.1"/>
    </source>
</evidence>
<proteinExistence type="predicted"/>
<reference evidence="2" key="1">
    <citation type="submission" date="2015-07" db="EMBL/GenBank/DDBJ databases">
        <title>MeaNS - Measles Nucleotide Surveillance Program.</title>
        <authorList>
            <person name="Tran T."/>
            <person name="Druce J."/>
        </authorList>
    </citation>
    <scope>NUCLEOTIDE SEQUENCE</scope>
    <source>
        <strain evidence="2">UCB-OBI-ISO-001</strain>
        <tissue evidence="2">Gonad</tissue>
    </source>
</reference>
<feature type="transmembrane region" description="Helical" evidence="1">
    <location>
        <begin position="12"/>
        <end position="32"/>
    </location>
</feature>
<evidence type="ECO:0000256" key="1">
    <source>
        <dbReference type="SAM" id="Phobius"/>
    </source>
</evidence>
<protein>
    <submittedName>
        <fullName evidence="2">Uncharacterized protein</fullName>
    </submittedName>
</protein>
<accession>A0A0L8I4H6</accession>
<dbReference type="EMBL" id="KQ416581">
    <property type="protein sequence ID" value="KOF96382.1"/>
    <property type="molecule type" value="Genomic_DNA"/>
</dbReference>
<keyword evidence="1" id="KW-1133">Transmembrane helix</keyword>
<sequence length="67" mass="7917">MHDAFVMSYMLLNHTLLLLMAMVFMIISRHIFSTFNKRSRVKNISLCIQLQQTPFNKFISVIALERL</sequence>
<organism evidence="2">
    <name type="scientific">Octopus bimaculoides</name>
    <name type="common">California two-spotted octopus</name>
    <dbReference type="NCBI Taxonomy" id="37653"/>
    <lineage>
        <taxon>Eukaryota</taxon>
        <taxon>Metazoa</taxon>
        <taxon>Spiralia</taxon>
        <taxon>Lophotrochozoa</taxon>
        <taxon>Mollusca</taxon>
        <taxon>Cephalopoda</taxon>
        <taxon>Coleoidea</taxon>
        <taxon>Octopodiformes</taxon>
        <taxon>Octopoda</taxon>
        <taxon>Incirrata</taxon>
        <taxon>Octopodidae</taxon>
        <taxon>Octopus</taxon>
    </lineage>
</organism>
<gene>
    <name evidence="2" type="ORF">OCBIM_22035336mg</name>
</gene>
<name>A0A0L8I4H6_OCTBM</name>
<keyword evidence="1" id="KW-0472">Membrane</keyword>
<dbReference type="AlphaFoldDB" id="A0A0L8I4H6"/>